<dbReference type="InterPro" id="IPR038572">
    <property type="entry name" value="Stomagen_C_sf"/>
</dbReference>
<dbReference type="PANTHER" id="PTHR37239:SF1">
    <property type="entry name" value="EPIDERMAL PATTERNING FACTOR-LIKE PROTEIN 9"/>
    <property type="match status" value="1"/>
</dbReference>
<dbReference type="InterPro" id="IPR036812">
    <property type="entry name" value="NAD(P)_OxRdtase_dom_sf"/>
</dbReference>
<dbReference type="Gene3D" id="3.20.20.100">
    <property type="entry name" value="NADP-dependent oxidoreductase domain"/>
    <property type="match status" value="1"/>
</dbReference>
<dbReference type="GO" id="GO:0003676">
    <property type="term" value="F:nucleic acid binding"/>
    <property type="evidence" value="ECO:0007669"/>
    <property type="project" value="InterPro"/>
</dbReference>
<feature type="domain" description="Stomagen C-terminal" evidence="1">
    <location>
        <begin position="154"/>
        <end position="202"/>
    </location>
</feature>
<protein>
    <recommendedName>
        <fullName evidence="1">Stomagen C-terminal domain-containing protein</fullName>
    </recommendedName>
</protein>
<dbReference type="SUPFAM" id="SSF51430">
    <property type="entry name" value="NAD(P)-linked oxidoreductase"/>
    <property type="match status" value="1"/>
</dbReference>
<dbReference type="AlphaFoldDB" id="A0AAN9Q1E9"/>
<dbReference type="Proteomes" id="UP001359559">
    <property type="component" value="Unassembled WGS sequence"/>
</dbReference>
<accession>A0AAN9Q1E9</accession>
<dbReference type="InterPro" id="IPR035979">
    <property type="entry name" value="RBD_domain_sf"/>
</dbReference>
<dbReference type="EMBL" id="JAYKXN010000001">
    <property type="protein sequence ID" value="KAK7317539.1"/>
    <property type="molecule type" value="Genomic_DNA"/>
</dbReference>
<dbReference type="SUPFAM" id="SSF54928">
    <property type="entry name" value="RNA-binding domain, RBD"/>
    <property type="match status" value="1"/>
</dbReference>
<evidence type="ECO:0000259" key="1">
    <source>
        <dbReference type="Pfam" id="PF16851"/>
    </source>
</evidence>
<dbReference type="GO" id="GO:2000123">
    <property type="term" value="P:positive regulation of stomatal complex development"/>
    <property type="evidence" value="ECO:0007669"/>
    <property type="project" value="InterPro"/>
</dbReference>
<dbReference type="CDD" id="cd22743">
    <property type="entry name" value="stomagen-like"/>
    <property type="match status" value="1"/>
</dbReference>
<dbReference type="Gene3D" id="2.20.25.390">
    <property type="entry name" value="Stomagen"/>
    <property type="match status" value="1"/>
</dbReference>
<dbReference type="InterPro" id="IPR031753">
    <property type="entry name" value="Stomagen"/>
</dbReference>
<dbReference type="PANTHER" id="PTHR37239">
    <property type="entry name" value="EPIDERMAL PATTERNING FACTOR-LIKE PROTEIN 9"/>
    <property type="match status" value="1"/>
</dbReference>
<comment type="caution">
    <text evidence="2">The sequence shown here is derived from an EMBL/GenBank/DDBJ whole genome shotgun (WGS) entry which is preliminary data.</text>
</comment>
<dbReference type="InterPro" id="IPR044858">
    <property type="entry name" value="Stomagen_C"/>
</dbReference>
<keyword evidence="3" id="KW-1185">Reference proteome</keyword>
<evidence type="ECO:0000313" key="2">
    <source>
        <dbReference type="EMBL" id="KAK7317539.1"/>
    </source>
</evidence>
<dbReference type="Pfam" id="PF16851">
    <property type="entry name" value="Stomagen"/>
    <property type="match status" value="1"/>
</dbReference>
<reference evidence="2 3" key="1">
    <citation type="submission" date="2024-01" db="EMBL/GenBank/DDBJ databases">
        <title>The genomes of 5 underutilized Papilionoideae crops provide insights into root nodulation and disease resistance.</title>
        <authorList>
            <person name="Yuan L."/>
        </authorList>
    </citation>
    <scope>NUCLEOTIDE SEQUENCE [LARGE SCALE GENOMIC DNA]</scope>
    <source>
        <strain evidence="2">LY-2023</strain>
        <tissue evidence="2">Leaf</tissue>
    </source>
</reference>
<gene>
    <name evidence="2" type="ORF">RJT34_01868</name>
</gene>
<organism evidence="2 3">
    <name type="scientific">Clitoria ternatea</name>
    <name type="common">Butterfly pea</name>
    <dbReference type="NCBI Taxonomy" id="43366"/>
    <lineage>
        <taxon>Eukaryota</taxon>
        <taxon>Viridiplantae</taxon>
        <taxon>Streptophyta</taxon>
        <taxon>Embryophyta</taxon>
        <taxon>Tracheophyta</taxon>
        <taxon>Spermatophyta</taxon>
        <taxon>Magnoliopsida</taxon>
        <taxon>eudicotyledons</taxon>
        <taxon>Gunneridae</taxon>
        <taxon>Pentapetalae</taxon>
        <taxon>rosids</taxon>
        <taxon>fabids</taxon>
        <taxon>Fabales</taxon>
        <taxon>Fabaceae</taxon>
        <taxon>Papilionoideae</taxon>
        <taxon>50 kb inversion clade</taxon>
        <taxon>NPAAA clade</taxon>
        <taxon>indigoferoid/millettioid clade</taxon>
        <taxon>Phaseoleae</taxon>
        <taxon>Clitoria</taxon>
    </lineage>
</organism>
<evidence type="ECO:0000313" key="3">
    <source>
        <dbReference type="Proteomes" id="UP001359559"/>
    </source>
</evidence>
<sequence length="203" mass="23591">MMSRCTDHAPEDVPEALDRTLRDLQLDYIDLYLVIDCRICDNPHSVLRFTFVEFADDHGARTALNLGGTVLGYYPVRVLPSKTVILPVNPTFLPRRYNQEFKTRFLLEKVNFMRFKSITLFFSGIKTKELLSQSSQRQRESSLKDGNEAWKMRNSRRPMIGSPPTCTYNECRGCKYKCRAEQVPVEGNDPINSPYHYRCVCHR</sequence>
<proteinExistence type="predicted"/>
<name>A0AAN9Q1E9_CLITE</name>